<dbReference type="AlphaFoldDB" id="A0A0K8RIK9"/>
<name>A0A0K8RIK9_IXORI</name>
<protein>
    <submittedName>
        <fullName evidence="2">Putative ixodes 10 kDa peptide protein</fullName>
    </submittedName>
</protein>
<reference evidence="2" key="1">
    <citation type="submission" date="2012-12" db="EMBL/GenBank/DDBJ databases">
        <title>Identification and characterization of a phenylalanine ammonia-lyase gene family in Isatis indigotica Fort.</title>
        <authorList>
            <person name="Liu Q."/>
            <person name="Chen J."/>
            <person name="Zhou X."/>
            <person name="Di P."/>
            <person name="Xiao Y."/>
            <person name="Xuan H."/>
            <person name="Zhang L."/>
            <person name="Chen W."/>
        </authorList>
    </citation>
    <scope>NUCLEOTIDE SEQUENCE</scope>
    <source>
        <tissue evidence="2">Salivary gland</tissue>
    </source>
</reference>
<evidence type="ECO:0000313" key="2">
    <source>
        <dbReference type="EMBL" id="JAA70965.1"/>
    </source>
</evidence>
<feature type="chain" id="PRO_5005517795" evidence="1">
    <location>
        <begin position="19"/>
        <end position="119"/>
    </location>
</feature>
<organism evidence="2">
    <name type="scientific">Ixodes ricinus</name>
    <name type="common">Common tick</name>
    <name type="synonym">Acarus ricinus</name>
    <dbReference type="NCBI Taxonomy" id="34613"/>
    <lineage>
        <taxon>Eukaryota</taxon>
        <taxon>Metazoa</taxon>
        <taxon>Ecdysozoa</taxon>
        <taxon>Arthropoda</taxon>
        <taxon>Chelicerata</taxon>
        <taxon>Arachnida</taxon>
        <taxon>Acari</taxon>
        <taxon>Parasitiformes</taxon>
        <taxon>Ixodida</taxon>
        <taxon>Ixodoidea</taxon>
        <taxon>Ixodidae</taxon>
        <taxon>Ixodinae</taxon>
        <taxon>Ixodes</taxon>
    </lineage>
</organism>
<feature type="signal peptide" evidence="1">
    <location>
        <begin position="1"/>
        <end position="18"/>
    </location>
</feature>
<dbReference type="EMBL" id="GADI01002843">
    <property type="protein sequence ID" value="JAA70965.1"/>
    <property type="molecule type" value="mRNA"/>
</dbReference>
<evidence type="ECO:0000256" key="1">
    <source>
        <dbReference type="SAM" id="SignalP"/>
    </source>
</evidence>
<sequence>MQLVVFAVVLILTALLNAGALSGTQYISNCDGYISQGGELVCGNLHSNYLDYDAERCTLVCTNGERPKLPDVCSGGKVNCTSEVEKRLKIGFENTRTVQINIWDSMFWKEIILVTVMDQ</sequence>
<accession>A0A0K8RIK9</accession>
<keyword evidence="1" id="KW-0732">Signal</keyword>
<proteinExistence type="evidence at transcript level"/>